<dbReference type="Proteomes" id="UP001479436">
    <property type="component" value="Unassembled WGS sequence"/>
</dbReference>
<reference evidence="3 4" key="1">
    <citation type="submission" date="2023-04" db="EMBL/GenBank/DDBJ databases">
        <title>Genome of Basidiobolus ranarum AG-B5.</title>
        <authorList>
            <person name="Stajich J.E."/>
            <person name="Carter-House D."/>
            <person name="Gryganskyi A."/>
        </authorList>
    </citation>
    <scope>NUCLEOTIDE SEQUENCE [LARGE SCALE GENOMIC DNA]</scope>
    <source>
        <strain evidence="3 4">AG-B5</strain>
    </source>
</reference>
<proteinExistence type="predicted"/>
<evidence type="ECO:0000313" key="4">
    <source>
        <dbReference type="Proteomes" id="UP001479436"/>
    </source>
</evidence>
<dbReference type="Gene3D" id="1.20.58.80">
    <property type="entry name" value="Phosphotransferase system, lactose/cellobiose-type IIA subunit"/>
    <property type="match status" value="1"/>
</dbReference>
<name>A0ABR2WUW7_9FUNG</name>
<organism evidence="3 4">
    <name type="scientific">Basidiobolus ranarum</name>
    <dbReference type="NCBI Taxonomy" id="34480"/>
    <lineage>
        <taxon>Eukaryota</taxon>
        <taxon>Fungi</taxon>
        <taxon>Fungi incertae sedis</taxon>
        <taxon>Zoopagomycota</taxon>
        <taxon>Entomophthoromycotina</taxon>
        <taxon>Basidiobolomycetes</taxon>
        <taxon>Basidiobolales</taxon>
        <taxon>Basidiobolaceae</taxon>
        <taxon>Basidiobolus</taxon>
    </lineage>
</organism>
<evidence type="ECO:0000313" key="3">
    <source>
        <dbReference type="EMBL" id="KAK9765330.1"/>
    </source>
</evidence>
<feature type="region of interest" description="Disordered" evidence="1">
    <location>
        <begin position="227"/>
        <end position="249"/>
    </location>
</feature>
<dbReference type="InterPro" id="IPR007330">
    <property type="entry name" value="MIT_dom"/>
</dbReference>
<gene>
    <name evidence="3" type="ORF">K7432_006421</name>
</gene>
<comment type="caution">
    <text evidence="3">The sequence shown here is derived from an EMBL/GenBank/DDBJ whole genome shotgun (WGS) entry which is preliminary data.</text>
</comment>
<feature type="domain" description="MIT" evidence="2">
    <location>
        <begin position="50"/>
        <end position="107"/>
    </location>
</feature>
<accession>A0ABR2WUW7</accession>
<protein>
    <recommendedName>
        <fullName evidence="2">MIT domain-containing protein</fullName>
    </recommendedName>
</protein>
<dbReference type="EMBL" id="JASJQH010000283">
    <property type="protein sequence ID" value="KAK9765330.1"/>
    <property type="molecule type" value="Genomic_DNA"/>
</dbReference>
<evidence type="ECO:0000256" key="1">
    <source>
        <dbReference type="SAM" id="MobiDB-lite"/>
    </source>
</evidence>
<evidence type="ECO:0000259" key="2">
    <source>
        <dbReference type="Pfam" id="PF04212"/>
    </source>
</evidence>
<sequence>MSLLQKCTSFLNYITWPLRFPKVKDSASQSSIVELIEKSFENTISSTQVDQAIILSVRAVEQEQLGRRDEALCLYLKALESLLSAMPIQDDTERKKYIAQKIKEYLAHNHIDLEEKVEPTSTISDKVIQTAINLAVAIKQSPIPDAIKSIFNFALSKIRAFNQKYGIREKAWKLGKMGVERSLEIDQQYQLHQKIGEIILTGATAVIKASIAYQIATPYRELLSEARGQPESSDLSEHHCSEPHLLKIH</sequence>
<dbReference type="Pfam" id="PF04212">
    <property type="entry name" value="MIT"/>
    <property type="match status" value="1"/>
</dbReference>
<feature type="compositionally biased region" description="Basic and acidic residues" evidence="1">
    <location>
        <begin position="235"/>
        <end position="249"/>
    </location>
</feature>
<dbReference type="InterPro" id="IPR036181">
    <property type="entry name" value="MIT_dom_sf"/>
</dbReference>
<dbReference type="SUPFAM" id="SSF116846">
    <property type="entry name" value="MIT domain"/>
    <property type="match status" value="1"/>
</dbReference>
<keyword evidence="4" id="KW-1185">Reference proteome</keyword>